<dbReference type="InterPro" id="IPR014327">
    <property type="entry name" value="RNA_pol_sigma70_bacteroid"/>
</dbReference>
<dbReference type="SUPFAM" id="SSF88946">
    <property type="entry name" value="Sigma2 domain of RNA polymerase sigma factors"/>
    <property type="match status" value="1"/>
</dbReference>
<protein>
    <recommendedName>
        <fullName evidence="9">RNA polymerase sigma-70 factor</fullName>
    </recommendedName>
</protein>
<dbReference type="Gene3D" id="1.10.1740.10">
    <property type="match status" value="1"/>
</dbReference>
<name>A0A3D8YBK3_9BACT</name>
<dbReference type="RefSeq" id="WP_115832277.1">
    <property type="nucleotide sequence ID" value="NZ_QNUL01000015.1"/>
</dbReference>
<keyword evidence="3" id="KW-0731">Sigma factor</keyword>
<dbReference type="EMBL" id="QNUL01000015">
    <property type="protein sequence ID" value="REA59504.1"/>
    <property type="molecule type" value="Genomic_DNA"/>
</dbReference>
<dbReference type="NCBIfam" id="TIGR02985">
    <property type="entry name" value="Sig70_bacteroi1"/>
    <property type="match status" value="1"/>
</dbReference>
<evidence type="ECO:0000256" key="2">
    <source>
        <dbReference type="ARBA" id="ARBA00023015"/>
    </source>
</evidence>
<dbReference type="InterPro" id="IPR013324">
    <property type="entry name" value="RNA_pol_sigma_r3/r4-like"/>
</dbReference>
<dbReference type="PANTHER" id="PTHR43133:SF46">
    <property type="entry name" value="RNA POLYMERASE SIGMA-70 FACTOR ECF SUBFAMILY"/>
    <property type="match status" value="1"/>
</dbReference>
<dbReference type="NCBIfam" id="TIGR02937">
    <property type="entry name" value="sigma70-ECF"/>
    <property type="match status" value="1"/>
</dbReference>
<evidence type="ECO:0000256" key="4">
    <source>
        <dbReference type="ARBA" id="ARBA00023163"/>
    </source>
</evidence>
<dbReference type="PANTHER" id="PTHR43133">
    <property type="entry name" value="RNA POLYMERASE ECF-TYPE SIGMA FACTO"/>
    <property type="match status" value="1"/>
</dbReference>
<dbReference type="InterPro" id="IPR014284">
    <property type="entry name" value="RNA_pol_sigma-70_dom"/>
</dbReference>
<evidence type="ECO:0000259" key="5">
    <source>
        <dbReference type="Pfam" id="PF04542"/>
    </source>
</evidence>
<dbReference type="SUPFAM" id="SSF88659">
    <property type="entry name" value="Sigma3 and sigma4 domains of RNA polymerase sigma factors"/>
    <property type="match status" value="1"/>
</dbReference>
<dbReference type="GO" id="GO:0006352">
    <property type="term" value="P:DNA-templated transcription initiation"/>
    <property type="evidence" value="ECO:0007669"/>
    <property type="project" value="InterPro"/>
</dbReference>
<comment type="similarity">
    <text evidence="1">Belongs to the sigma-70 factor family. ECF subfamily.</text>
</comment>
<feature type="domain" description="RNA polymerase sigma factor 70 region 4 type 2" evidence="6">
    <location>
        <begin position="130"/>
        <end position="181"/>
    </location>
</feature>
<evidence type="ECO:0008006" key="9">
    <source>
        <dbReference type="Google" id="ProtNLM"/>
    </source>
</evidence>
<evidence type="ECO:0000313" key="8">
    <source>
        <dbReference type="Proteomes" id="UP000256373"/>
    </source>
</evidence>
<proteinExistence type="inferred from homology"/>
<evidence type="ECO:0000259" key="6">
    <source>
        <dbReference type="Pfam" id="PF08281"/>
    </source>
</evidence>
<keyword evidence="2" id="KW-0805">Transcription regulation</keyword>
<organism evidence="7 8">
    <name type="scientific">Dyadobacter luteus</name>
    <dbReference type="NCBI Taxonomy" id="2259619"/>
    <lineage>
        <taxon>Bacteria</taxon>
        <taxon>Pseudomonadati</taxon>
        <taxon>Bacteroidota</taxon>
        <taxon>Cytophagia</taxon>
        <taxon>Cytophagales</taxon>
        <taxon>Spirosomataceae</taxon>
        <taxon>Dyadobacter</taxon>
    </lineage>
</organism>
<dbReference type="Pfam" id="PF04542">
    <property type="entry name" value="Sigma70_r2"/>
    <property type="match status" value="1"/>
</dbReference>
<keyword evidence="8" id="KW-1185">Reference proteome</keyword>
<dbReference type="Gene3D" id="1.10.10.10">
    <property type="entry name" value="Winged helix-like DNA-binding domain superfamily/Winged helix DNA-binding domain"/>
    <property type="match status" value="1"/>
</dbReference>
<keyword evidence="4" id="KW-0804">Transcription</keyword>
<accession>A0A3D8YBK3</accession>
<gene>
    <name evidence="7" type="ORF">DSL64_17800</name>
</gene>
<dbReference type="Pfam" id="PF08281">
    <property type="entry name" value="Sigma70_r4_2"/>
    <property type="match status" value="1"/>
</dbReference>
<dbReference type="AlphaFoldDB" id="A0A3D8YBK3"/>
<dbReference type="OrthoDB" id="764811at2"/>
<evidence type="ECO:0000256" key="1">
    <source>
        <dbReference type="ARBA" id="ARBA00010641"/>
    </source>
</evidence>
<sequence>MHSEIINTLTRHEDSELLLQWKQGNDAAFETFYKRHIVQLLGVACKKINDEEAAKDIVQEMFLSMISNRDKLPEIDSPKAYLHTSLKHSIYNYYRRELVSKRYEEFAVTTATGTDDTLLHQLHAKELETQLVLAIETLPPQCRHVFKLSRQEFLSNSQIAEKLQISENTVEQHMRKALRLLRISLGEYLPIAIILWSIVE</sequence>
<dbReference type="Proteomes" id="UP000256373">
    <property type="component" value="Unassembled WGS sequence"/>
</dbReference>
<dbReference type="InterPro" id="IPR039425">
    <property type="entry name" value="RNA_pol_sigma-70-like"/>
</dbReference>
<dbReference type="InterPro" id="IPR007627">
    <property type="entry name" value="RNA_pol_sigma70_r2"/>
</dbReference>
<dbReference type="GO" id="GO:0003677">
    <property type="term" value="F:DNA binding"/>
    <property type="evidence" value="ECO:0007669"/>
    <property type="project" value="InterPro"/>
</dbReference>
<evidence type="ECO:0000313" key="7">
    <source>
        <dbReference type="EMBL" id="REA59504.1"/>
    </source>
</evidence>
<dbReference type="InterPro" id="IPR036388">
    <property type="entry name" value="WH-like_DNA-bd_sf"/>
</dbReference>
<reference evidence="7 8" key="1">
    <citation type="submission" date="2018-07" db="EMBL/GenBank/DDBJ databases">
        <title>Dyadobacter roseus sp. nov., isolated from rose rhizosphere soil.</title>
        <authorList>
            <person name="Chen L."/>
        </authorList>
    </citation>
    <scope>NUCLEOTIDE SEQUENCE [LARGE SCALE GENOMIC DNA]</scope>
    <source>
        <strain evidence="7 8">RS19</strain>
    </source>
</reference>
<comment type="caution">
    <text evidence="7">The sequence shown here is derived from an EMBL/GenBank/DDBJ whole genome shotgun (WGS) entry which is preliminary data.</text>
</comment>
<feature type="domain" description="RNA polymerase sigma-70 region 2" evidence="5">
    <location>
        <begin position="32"/>
        <end position="97"/>
    </location>
</feature>
<evidence type="ECO:0000256" key="3">
    <source>
        <dbReference type="ARBA" id="ARBA00023082"/>
    </source>
</evidence>
<dbReference type="InterPro" id="IPR013249">
    <property type="entry name" value="RNA_pol_sigma70_r4_t2"/>
</dbReference>
<dbReference type="InterPro" id="IPR013325">
    <property type="entry name" value="RNA_pol_sigma_r2"/>
</dbReference>
<dbReference type="GO" id="GO:0016987">
    <property type="term" value="F:sigma factor activity"/>
    <property type="evidence" value="ECO:0007669"/>
    <property type="project" value="UniProtKB-KW"/>
</dbReference>